<organism evidence="2 3">
    <name type="scientific">Schistosoma mattheei</name>
    <dbReference type="NCBI Taxonomy" id="31246"/>
    <lineage>
        <taxon>Eukaryota</taxon>
        <taxon>Metazoa</taxon>
        <taxon>Spiralia</taxon>
        <taxon>Lophotrochozoa</taxon>
        <taxon>Platyhelminthes</taxon>
        <taxon>Trematoda</taxon>
        <taxon>Digenea</taxon>
        <taxon>Strigeidida</taxon>
        <taxon>Schistosomatoidea</taxon>
        <taxon>Schistosomatidae</taxon>
        <taxon>Schistosoma</taxon>
    </lineage>
</organism>
<dbReference type="STRING" id="31246.A0A183NVA3"/>
<gene>
    <name evidence="2" type="ORF">SMTD_LOCUS6039</name>
</gene>
<accession>A0A183NVA3</accession>
<feature type="domain" description="Integrator complex subunit 7 N-terminal" evidence="1">
    <location>
        <begin position="21"/>
        <end position="70"/>
    </location>
</feature>
<proteinExistence type="predicted"/>
<protein>
    <recommendedName>
        <fullName evidence="1">Integrator complex subunit 7 N-terminal domain-containing protein</fullName>
    </recommendedName>
</protein>
<dbReference type="Pfam" id="PF24436">
    <property type="entry name" value="INTS7_N"/>
    <property type="match status" value="1"/>
</dbReference>
<dbReference type="InterPro" id="IPR056516">
    <property type="entry name" value="INTS7_N"/>
</dbReference>
<dbReference type="AlphaFoldDB" id="A0A183NVA3"/>
<evidence type="ECO:0000313" key="3">
    <source>
        <dbReference type="Proteomes" id="UP000269396"/>
    </source>
</evidence>
<keyword evidence="3" id="KW-1185">Reference proteome</keyword>
<dbReference type="Proteomes" id="UP000269396">
    <property type="component" value="Unassembled WGS sequence"/>
</dbReference>
<evidence type="ECO:0000313" key="2">
    <source>
        <dbReference type="EMBL" id="VDP31863.1"/>
    </source>
</evidence>
<sequence length="70" mass="7710">MTFNSQGLSESDLGKDANVLIMELNKGFQSTNLGIQCKTIAQFPSVLEKYPFPVVINSILLKITQIFCDG</sequence>
<reference evidence="2 3" key="1">
    <citation type="submission" date="2018-11" db="EMBL/GenBank/DDBJ databases">
        <authorList>
            <consortium name="Pathogen Informatics"/>
        </authorList>
    </citation>
    <scope>NUCLEOTIDE SEQUENCE [LARGE SCALE GENOMIC DNA]</scope>
    <source>
        <strain>Denwood</strain>
        <strain evidence="3">Zambia</strain>
    </source>
</reference>
<name>A0A183NVA3_9TREM</name>
<evidence type="ECO:0000259" key="1">
    <source>
        <dbReference type="Pfam" id="PF24436"/>
    </source>
</evidence>
<dbReference type="EMBL" id="UZAL01027358">
    <property type="protein sequence ID" value="VDP31863.1"/>
    <property type="molecule type" value="Genomic_DNA"/>
</dbReference>